<proteinExistence type="predicted"/>
<organism evidence="1 2">
    <name type="scientific">Lactococcus lactis subsp. lactis</name>
    <name type="common">Streptococcus lactis</name>
    <dbReference type="NCBI Taxonomy" id="1360"/>
    <lineage>
        <taxon>Bacteria</taxon>
        <taxon>Bacillati</taxon>
        <taxon>Bacillota</taxon>
        <taxon>Bacilli</taxon>
        <taxon>Lactobacillales</taxon>
        <taxon>Streptococcaceae</taxon>
        <taxon>Lactococcus</taxon>
    </lineage>
</organism>
<sequence>MKEAMRIFLSKVPFFIGESLTSKALYSFSPEEKSGIKLFNDGIGALALDIELFTKKVPFGETKFS</sequence>
<dbReference type="AlphaFoldDB" id="A0A0B8QNJ3"/>
<gene>
    <name evidence="1" type="ORF">JCM5805K_2773</name>
</gene>
<comment type="caution">
    <text evidence="1">The sequence shown here is derived from an EMBL/GenBank/DDBJ whole genome shotgun (WGS) entry which is preliminary data.</text>
</comment>
<reference evidence="1 2" key="1">
    <citation type="submission" date="2015-01" db="EMBL/GenBank/DDBJ databases">
        <title>Lactococcus lactis subsp.lactis JCM 5805 whole genome shotgun sequence.</title>
        <authorList>
            <person name="Fujii T."/>
            <person name="Tomita Y."/>
            <person name="Ikushima S."/>
            <person name="Fujiwara D."/>
        </authorList>
    </citation>
    <scope>NUCLEOTIDE SEQUENCE [LARGE SCALE GENOMIC DNA]</scope>
    <source>
        <strain evidence="1 2">JCM 5805</strain>
    </source>
</reference>
<evidence type="ECO:0000313" key="1">
    <source>
        <dbReference type="EMBL" id="GAM81650.1"/>
    </source>
</evidence>
<dbReference type="EMBL" id="BBSI01000040">
    <property type="protein sequence ID" value="GAM81650.1"/>
    <property type="molecule type" value="Genomic_DNA"/>
</dbReference>
<evidence type="ECO:0000313" key="2">
    <source>
        <dbReference type="Proteomes" id="UP000031847"/>
    </source>
</evidence>
<name>A0A0B8QNJ3_LACLL</name>
<dbReference type="Proteomes" id="UP000031847">
    <property type="component" value="Unassembled WGS sequence"/>
</dbReference>
<accession>A0A0B8QNJ3</accession>
<protein>
    <submittedName>
        <fullName evidence="1">3-oxoacyl-[acyl-carrier-protein] synthase III</fullName>
    </submittedName>
</protein>